<dbReference type="GO" id="GO:0003677">
    <property type="term" value="F:DNA binding"/>
    <property type="evidence" value="ECO:0007669"/>
    <property type="project" value="InterPro"/>
</dbReference>
<reference evidence="3" key="1">
    <citation type="submission" date="2016-09" db="EMBL/GenBank/DDBJ databases">
        <title>Draft genome sequence of a novel species of the family Streptococcaceae isolated from flowers.</title>
        <authorList>
            <person name="Chuah L.-O."/>
            <person name="Yap K.-P."/>
            <person name="Thong K.L."/>
            <person name="Liong M.T."/>
            <person name="Ahmad R."/>
            <person name="Rusul G."/>
        </authorList>
    </citation>
    <scope>NUCLEOTIDE SEQUENCE [LARGE SCALE GENOMIC DNA]</scope>
    <source>
        <strain evidence="3">DF1</strain>
    </source>
</reference>
<dbReference type="Proteomes" id="UP000178622">
    <property type="component" value="Unassembled WGS sequence"/>
</dbReference>
<name>A0A1E8GRH5_9LACT</name>
<organism evidence="2 3">
    <name type="scientific">Floricoccus tropicus</name>
    <dbReference type="NCBI Taxonomy" id="1859473"/>
    <lineage>
        <taxon>Bacteria</taxon>
        <taxon>Bacillati</taxon>
        <taxon>Bacillota</taxon>
        <taxon>Bacilli</taxon>
        <taxon>Lactobacillales</taxon>
        <taxon>Streptococcaceae</taxon>
        <taxon>Floricoccus</taxon>
    </lineage>
</organism>
<dbReference type="RefSeq" id="WP_070791764.1">
    <property type="nucleotide sequence ID" value="NZ_MKIR01000004.1"/>
</dbReference>
<dbReference type="InterPro" id="IPR053163">
    <property type="entry name" value="HTH-type_regulator_Rgg"/>
</dbReference>
<comment type="caution">
    <text evidence="2">The sequence shown here is derived from an EMBL/GenBank/DDBJ whole genome shotgun (WGS) entry which is preliminary data.</text>
</comment>
<dbReference type="InterPro" id="IPR010982">
    <property type="entry name" value="Lambda_DNA-bd_dom_sf"/>
</dbReference>
<dbReference type="Pfam" id="PF21259">
    <property type="entry name" value="Rgg_C"/>
    <property type="match status" value="1"/>
</dbReference>
<dbReference type="AlphaFoldDB" id="A0A1E8GRH5"/>
<evidence type="ECO:0000313" key="3">
    <source>
        <dbReference type="Proteomes" id="UP000178622"/>
    </source>
</evidence>
<dbReference type="SMART" id="SM00530">
    <property type="entry name" value="HTH_XRE"/>
    <property type="match status" value="1"/>
</dbReference>
<dbReference type="NCBIfam" id="TIGR01716">
    <property type="entry name" value="RGG_Cterm"/>
    <property type="match status" value="1"/>
</dbReference>
<dbReference type="PANTHER" id="PTHR37038">
    <property type="entry name" value="TRANSCRIPTIONAL REGULATOR-RELATED"/>
    <property type="match status" value="1"/>
</dbReference>
<dbReference type="OrthoDB" id="5769614at2"/>
<dbReference type="SUPFAM" id="SSF47413">
    <property type="entry name" value="lambda repressor-like DNA-binding domains"/>
    <property type="match status" value="1"/>
</dbReference>
<dbReference type="STRING" id="1859473.BG261_10620"/>
<dbReference type="InterPro" id="IPR010057">
    <property type="entry name" value="Transcription_activator_Rgg_C"/>
</dbReference>
<feature type="domain" description="HTH cro/C1-type" evidence="1">
    <location>
        <begin position="12"/>
        <end position="65"/>
    </location>
</feature>
<dbReference type="InterPro" id="IPR001387">
    <property type="entry name" value="Cro/C1-type_HTH"/>
</dbReference>
<proteinExistence type="predicted"/>
<accession>A0A1E8GRH5</accession>
<gene>
    <name evidence="2" type="ORF">BG261_10620</name>
</gene>
<sequence>MKMTNEELGIFFREIRKARGLTLKDVASEQVTVSQLSRFERGETVLSFEKLFATIEAMNMGIEEFTSAMNGYSRNNNQNFRRKISIAYNEKNIFALENMLKEYENKDLTTYQRLQYIIVQANLIQVARYREKYLALTNEDILFATDYLMAIDEWTIFEVELFRDLTFFIKNESLFTLANEMIARTTFYIENSKHRESVVTSLMFIYIRFINEKDKKKCLFFRKKIESLLTKDMVSYRINMKMLNLFYDYHINNEKAALFEMNEVIRSLNIIGLDDLSLGFQREFEFFLKYLEDKNS</sequence>
<dbReference type="CDD" id="cd00093">
    <property type="entry name" value="HTH_XRE"/>
    <property type="match status" value="1"/>
</dbReference>
<dbReference type="Gene3D" id="1.25.40.10">
    <property type="entry name" value="Tetratricopeptide repeat domain"/>
    <property type="match status" value="1"/>
</dbReference>
<dbReference type="Pfam" id="PF13560">
    <property type="entry name" value="HTH_31"/>
    <property type="match status" value="1"/>
</dbReference>
<keyword evidence="3" id="KW-1185">Reference proteome</keyword>
<evidence type="ECO:0000313" key="2">
    <source>
        <dbReference type="EMBL" id="OFI50088.1"/>
    </source>
</evidence>
<dbReference type="PROSITE" id="PS50943">
    <property type="entry name" value="HTH_CROC1"/>
    <property type="match status" value="1"/>
</dbReference>
<dbReference type="PANTHER" id="PTHR37038:SF12">
    <property type="entry name" value="TRANSCRIPTIONAL REGULATOR"/>
    <property type="match status" value="1"/>
</dbReference>
<dbReference type="EMBL" id="MKIR01000004">
    <property type="protein sequence ID" value="OFI50088.1"/>
    <property type="molecule type" value="Genomic_DNA"/>
</dbReference>
<evidence type="ECO:0000259" key="1">
    <source>
        <dbReference type="PROSITE" id="PS50943"/>
    </source>
</evidence>
<dbReference type="InterPro" id="IPR011990">
    <property type="entry name" value="TPR-like_helical_dom_sf"/>
</dbReference>
<protein>
    <recommendedName>
        <fullName evidence="1">HTH cro/C1-type domain-containing protein</fullName>
    </recommendedName>
</protein>